<dbReference type="InterPro" id="IPR022757">
    <property type="entry name" value="Gsf2"/>
</dbReference>
<dbReference type="Pfam" id="PF11055">
    <property type="entry name" value="Gsf2"/>
    <property type="match status" value="1"/>
</dbReference>
<feature type="transmembrane region" description="Helical" evidence="2">
    <location>
        <begin position="212"/>
        <end position="233"/>
    </location>
</feature>
<gene>
    <name evidence="3" type="ORF">FOA43_001742</name>
</gene>
<dbReference type="OrthoDB" id="4076669at2759"/>
<feature type="region of interest" description="Disordered" evidence="1">
    <location>
        <begin position="382"/>
        <end position="426"/>
    </location>
</feature>
<dbReference type="Proteomes" id="UP000662931">
    <property type="component" value="Chromosome 1"/>
</dbReference>
<sequence>MSNSKEETTGTTSALGTDSTTEVTEAEESSPINESPLFDIYIRFNGDEERDYCFQVHADTTFGELVKIFDTLPLNLSPSIFYERIPTNFQLSTEPGVLTREGGLLFGDNAGKQQYLKLVRNDDVISEKSWPGQLIIPVFPERSFLKYSLISLLAVWLYTDLPDFISPTPGIGLLTALMRVAAYILTNVLNFKSLADSMLESVLSPTPIAAQILFFVLHIAKVLVIYLVMWLGAFNPYSIFKKAPAIQREALVKIGWTSSKKAIAMDFSKDYRTYRTSKVGGLLQAHRLGLLDKLRYTTVNLGPGEGFDSPLVWNLPKDTPDDGKFLLSYSYLKEQEEFFQERYSKVSDSEFASEYKHFRRYGPFDAPEKVTKFCDRRIMMKDGDITGKPFPEVKEDEKKDEKKEDEKKEPKSVEGKEQTPLLAEKQ</sequence>
<evidence type="ECO:0000256" key="1">
    <source>
        <dbReference type="SAM" id="MobiDB-lite"/>
    </source>
</evidence>
<dbReference type="GeneID" id="62195143"/>
<keyword evidence="2" id="KW-1133">Transmembrane helix</keyword>
<dbReference type="RefSeq" id="XP_038777978.1">
    <property type="nucleotide sequence ID" value="XM_038922050.1"/>
</dbReference>
<evidence type="ECO:0000313" key="3">
    <source>
        <dbReference type="EMBL" id="QPG74413.1"/>
    </source>
</evidence>
<name>A0A875S0J0_EENNA</name>
<dbReference type="EMBL" id="CP064812">
    <property type="protein sequence ID" value="QPG74413.1"/>
    <property type="molecule type" value="Genomic_DNA"/>
</dbReference>
<evidence type="ECO:0000256" key="2">
    <source>
        <dbReference type="SAM" id="Phobius"/>
    </source>
</evidence>
<organism evidence="3 4">
    <name type="scientific">Eeniella nana</name>
    <name type="common">Yeast</name>
    <name type="synonym">Brettanomyces nanus</name>
    <dbReference type="NCBI Taxonomy" id="13502"/>
    <lineage>
        <taxon>Eukaryota</taxon>
        <taxon>Fungi</taxon>
        <taxon>Dikarya</taxon>
        <taxon>Ascomycota</taxon>
        <taxon>Saccharomycotina</taxon>
        <taxon>Pichiomycetes</taxon>
        <taxon>Pichiales</taxon>
        <taxon>Pichiaceae</taxon>
        <taxon>Brettanomyces</taxon>
    </lineage>
</organism>
<keyword evidence="2" id="KW-0812">Transmembrane</keyword>
<keyword evidence="4" id="KW-1185">Reference proteome</keyword>
<reference evidence="3" key="1">
    <citation type="submission" date="2020-10" db="EMBL/GenBank/DDBJ databases">
        <authorList>
            <person name="Roach M.J.R."/>
        </authorList>
    </citation>
    <scope>NUCLEOTIDE SEQUENCE</scope>
    <source>
        <strain evidence="3">CBS 1945</strain>
    </source>
</reference>
<accession>A0A875S0J0</accession>
<proteinExistence type="predicted"/>
<feature type="transmembrane region" description="Helical" evidence="2">
    <location>
        <begin position="171"/>
        <end position="191"/>
    </location>
</feature>
<keyword evidence="2" id="KW-0472">Membrane</keyword>
<evidence type="ECO:0000313" key="4">
    <source>
        <dbReference type="Proteomes" id="UP000662931"/>
    </source>
</evidence>
<dbReference type="AlphaFoldDB" id="A0A875S0J0"/>
<dbReference type="KEGG" id="bnn:FOA43_001742"/>
<protein>
    <submittedName>
        <fullName evidence="3">Uncharacterized protein</fullName>
    </submittedName>
</protein>
<feature type="region of interest" description="Disordered" evidence="1">
    <location>
        <begin position="1"/>
        <end position="31"/>
    </location>
</feature>
<feature type="compositionally biased region" description="Basic and acidic residues" evidence="1">
    <location>
        <begin position="382"/>
        <end position="417"/>
    </location>
</feature>